<dbReference type="GO" id="GO:0006351">
    <property type="term" value="P:DNA-templated transcription"/>
    <property type="evidence" value="ECO:0007669"/>
    <property type="project" value="TreeGrafter"/>
</dbReference>
<dbReference type="FunFam" id="1.10.10.10:FF:000001">
    <property type="entry name" value="LysR family transcriptional regulator"/>
    <property type="match status" value="1"/>
</dbReference>
<dbReference type="SUPFAM" id="SSF46785">
    <property type="entry name" value="Winged helix' DNA-binding domain"/>
    <property type="match status" value="1"/>
</dbReference>
<dbReference type="PANTHER" id="PTHR30537">
    <property type="entry name" value="HTH-TYPE TRANSCRIPTIONAL REGULATOR"/>
    <property type="match status" value="1"/>
</dbReference>
<comment type="similarity">
    <text evidence="1">Belongs to the LysR transcriptional regulatory family.</text>
</comment>
<dbReference type="Pfam" id="PF03466">
    <property type="entry name" value="LysR_substrate"/>
    <property type="match status" value="1"/>
</dbReference>
<comment type="caution">
    <text evidence="6">The sequence shown here is derived from an EMBL/GenBank/DDBJ whole genome shotgun (WGS) entry which is preliminary data.</text>
</comment>
<dbReference type="SUPFAM" id="SSF53850">
    <property type="entry name" value="Periplasmic binding protein-like II"/>
    <property type="match status" value="1"/>
</dbReference>
<dbReference type="InterPro" id="IPR058163">
    <property type="entry name" value="LysR-type_TF_proteobact-type"/>
</dbReference>
<dbReference type="Proteomes" id="UP000282636">
    <property type="component" value="Unassembled WGS sequence"/>
</dbReference>
<accession>A0A3M5NG69</accession>
<proteinExistence type="inferred from homology"/>
<organism evidence="6 7">
    <name type="scientific">Pseudomonas syringae pv. theae</name>
    <dbReference type="NCBI Taxonomy" id="103985"/>
    <lineage>
        <taxon>Bacteria</taxon>
        <taxon>Pseudomonadati</taxon>
        <taxon>Pseudomonadota</taxon>
        <taxon>Gammaproteobacteria</taxon>
        <taxon>Pseudomonadales</taxon>
        <taxon>Pseudomonadaceae</taxon>
        <taxon>Pseudomonas</taxon>
        <taxon>Pseudomonas syringae</taxon>
    </lineage>
</organism>
<dbReference type="AlphaFoldDB" id="A0A3M5NG69"/>
<dbReference type="GO" id="GO:0043565">
    <property type="term" value="F:sequence-specific DNA binding"/>
    <property type="evidence" value="ECO:0007669"/>
    <property type="project" value="TreeGrafter"/>
</dbReference>
<keyword evidence="4" id="KW-0804">Transcription</keyword>
<evidence type="ECO:0000256" key="2">
    <source>
        <dbReference type="ARBA" id="ARBA00023015"/>
    </source>
</evidence>
<dbReference type="Gene3D" id="1.10.10.10">
    <property type="entry name" value="Winged helix-like DNA-binding domain superfamily/Winged helix DNA-binding domain"/>
    <property type="match status" value="1"/>
</dbReference>
<evidence type="ECO:0000256" key="4">
    <source>
        <dbReference type="ARBA" id="ARBA00023163"/>
    </source>
</evidence>
<sequence length="306" mass="34309">MEIHMQLSRANLADFVYFLAIARHQSFSRAGLELDISASALSHAIKGLEARLGVRLLNRTTRSVTLTAAGEELHALISRPIEEIDQAMHVLNRFRDEPTGRVRLNILSDAADLLLGPVLPVFNDRYPEMEVDLTVTNRMIDIIGNGHDAGIRYGGTVPEDMIAQRLSPDIRWGVAGTADYLQRFGVPQHPEELMRHRCLRIRLGNDRMYEWEFEKGAEQLAIAVPGVITIDETRVGVSLLCHGAGLMYAPEPVLKPLIESGQVMGILDDWSSMAPGFYMYYSSHRQLPMGLRLLIELIRELQPMGE</sequence>
<evidence type="ECO:0000256" key="3">
    <source>
        <dbReference type="ARBA" id="ARBA00023125"/>
    </source>
</evidence>
<protein>
    <submittedName>
        <fullName evidence="6">LysR family transcriptional regulator</fullName>
    </submittedName>
</protein>
<dbReference type="InterPro" id="IPR000847">
    <property type="entry name" value="LysR_HTH_N"/>
</dbReference>
<dbReference type="PANTHER" id="PTHR30537:SF1">
    <property type="entry name" value="HTH-TYPE TRANSCRIPTIONAL REGULATOR PGRR"/>
    <property type="match status" value="1"/>
</dbReference>
<feature type="domain" description="HTH lysR-type" evidence="5">
    <location>
        <begin position="11"/>
        <end position="67"/>
    </location>
</feature>
<dbReference type="InterPro" id="IPR036390">
    <property type="entry name" value="WH_DNA-bd_sf"/>
</dbReference>
<evidence type="ECO:0000256" key="1">
    <source>
        <dbReference type="ARBA" id="ARBA00009437"/>
    </source>
</evidence>
<dbReference type="Gene3D" id="3.40.190.290">
    <property type="match status" value="1"/>
</dbReference>
<evidence type="ECO:0000259" key="5">
    <source>
        <dbReference type="PROSITE" id="PS50931"/>
    </source>
</evidence>
<dbReference type="GO" id="GO:0003700">
    <property type="term" value="F:DNA-binding transcription factor activity"/>
    <property type="evidence" value="ECO:0007669"/>
    <property type="project" value="InterPro"/>
</dbReference>
<keyword evidence="3" id="KW-0238">DNA-binding</keyword>
<dbReference type="Pfam" id="PF00126">
    <property type="entry name" value="HTH_1"/>
    <property type="match status" value="1"/>
</dbReference>
<evidence type="ECO:0000313" key="6">
    <source>
        <dbReference type="EMBL" id="RMT71042.1"/>
    </source>
</evidence>
<gene>
    <name evidence="6" type="ORF">ALP44_00385</name>
</gene>
<reference evidence="6 7" key="1">
    <citation type="submission" date="2018-08" db="EMBL/GenBank/DDBJ databases">
        <title>Recombination of ecologically and evolutionarily significant loci maintains genetic cohesion in the Pseudomonas syringae species complex.</title>
        <authorList>
            <person name="Dillon M."/>
            <person name="Thakur S."/>
            <person name="Almeida R.N.D."/>
            <person name="Weir B.S."/>
            <person name="Guttman D.S."/>
        </authorList>
    </citation>
    <scope>NUCLEOTIDE SEQUENCE [LARGE SCALE GENOMIC DNA]</scope>
    <source>
        <strain evidence="6 7">ICMP 3934</strain>
    </source>
</reference>
<dbReference type="InterPro" id="IPR005119">
    <property type="entry name" value="LysR_subst-bd"/>
</dbReference>
<evidence type="ECO:0000313" key="7">
    <source>
        <dbReference type="Proteomes" id="UP000282636"/>
    </source>
</evidence>
<dbReference type="EMBL" id="RBTL01000098">
    <property type="protein sequence ID" value="RMT71042.1"/>
    <property type="molecule type" value="Genomic_DNA"/>
</dbReference>
<dbReference type="InterPro" id="IPR036388">
    <property type="entry name" value="WH-like_DNA-bd_sf"/>
</dbReference>
<dbReference type="PROSITE" id="PS50931">
    <property type="entry name" value="HTH_LYSR"/>
    <property type="match status" value="1"/>
</dbReference>
<name>A0A3M5NG69_PSESX</name>
<keyword evidence="2" id="KW-0805">Transcription regulation</keyword>